<feature type="non-terminal residue" evidence="1">
    <location>
        <position position="1"/>
    </location>
</feature>
<comment type="caution">
    <text evidence="1">The sequence shown here is derived from an EMBL/GenBank/DDBJ whole genome shotgun (WGS) entry which is preliminary data.</text>
</comment>
<dbReference type="CDD" id="cd20379">
    <property type="entry name" value="Tudor_dTUD-like"/>
    <property type="match status" value="1"/>
</dbReference>
<name>A0A8J2KTS7_9HEXA</name>
<gene>
    <name evidence="1" type="ORF">AFUS01_LOCUS19894</name>
</gene>
<reference evidence="1" key="1">
    <citation type="submission" date="2021-06" db="EMBL/GenBank/DDBJ databases">
        <authorList>
            <person name="Hodson N. C."/>
            <person name="Mongue J. A."/>
            <person name="Jaron S. K."/>
        </authorList>
    </citation>
    <scope>NUCLEOTIDE SEQUENCE</scope>
</reference>
<proteinExistence type="predicted"/>
<dbReference type="EMBL" id="CAJVCH010209575">
    <property type="protein sequence ID" value="CAG7731291.1"/>
    <property type="molecule type" value="Genomic_DNA"/>
</dbReference>
<keyword evidence="2" id="KW-1185">Reference proteome</keyword>
<evidence type="ECO:0000313" key="1">
    <source>
        <dbReference type="EMBL" id="CAG7731291.1"/>
    </source>
</evidence>
<dbReference type="AlphaFoldDB" id="A0A8J2KTS7"/>
<evidence type="ECO:0000313" key="2">
    <source>
        <dbReference type="Proteomes" id="UP000708208"/>
    </source>
</evidence>
<accession>A0A8J2KTS7</accession>
<organism evidence="1 2">
    <name type="scientific">Allacma fusca</name>
    <dbReference type="NCBI Taxonomy" id="39272"/>
    <lineage>
        <taxon>Eukaryota</taxon>
        <taxon>Metazoa</taxon>
        <taxon>Ecdysozoa</taxon>
        <taxon>Arthropoda</taxon>
        <taxon>Hexapoda</taxon>
        <taxon>Collembola</taxon>
        <taxon>Symphypleona</taxon>
        <taxon>Sminthuridae</taxon>
        <taxon>Allacma</taxon>
    </lineage>
</organism>
<sequence>EEGFVNEVSVSLDNLKSKGYPTLDIRVVSVNKFIVKVNPVNASSQLDLGEMFFDGKLNYAQVEGHSKRVSNSFLKNQLVIANIPDLGGDDDEEGTHYFRGVVLSWTPDKLCEVFLCDLGITRNLNPVEMTPVSDDNKKFLSSPSSYVFLTIPGIVPRKRMDNIPGLSRMNIQDTQWNEGARKDVEVWLTKYPIKLIYKIREDAFSSWYGDFFGAESQESDLVMNDSLSHHLIGCKNVFMNLQALHLI</sequence>
<dbReference type="Proteomes" id="UP000708208">
    <property type="component" value="Unassembled WGS sequence"/>
</dbReference>
<protein>
    <submittedName>
        <fullName evidence="1">Uncharacterized protein</fullName>
    </submittedName>
</protein>